<evidence type="ECO:0000256" key="1">
    <source>
        <dbReference type="SAM" id="MobiDB-lite"/>
    </source>
</evidence>
<organism evidence="2 3">
    <name type="scientific">Promicromonospora umidemergens</name>
    <dbReference type="NCBI Taxonomy" id="629679"/>
    <lineage>
        <taxon>Bacteria</taxon>
        <taxon>Bacillati</taxon>
        <taxon>Actinomycetota</taxon>
        <taxon>Actinomycetes</taxon>
        <taxon>Micrococcales</taxon>
        <taxon>Promicromonosporaceae</taxon>
        <taxon>Promicromonospora</taxon>
    </lineage>
</organism>
<comment type="caution">
    <text evidence="2">The sequence shown here is derived from an EMBL/GenBank/DDBJ whole genome shotgun (WGS) entry which is preliminary data.</text>
</comment>
<protein>
    <submittedName>
        <fullName evidence="2">Uncharacterized protein</fullName>
    </submittedName>
</protein>
<sequence length="164" mass="18048">MNRQLLVRAAYARYGMKRLALGAPPEPVVPDEPGPVHAVPSPRFRRPTAPVYLEGTATSAIALCGRQVRVVMPAVFDGEDPDACPICAKHNAAGTRHGPPERQRLETARVIPTNLEDGTTVHHVRCAACGFTGPDHTSEWEATTEMTDHNLDRHEGRQTDNERW</sequence>
<evidence type="ECO:0000313" key="2">
    <source>
        <dbReference type="EMBL" id="GAA4699818.1"/>
    </source>
</evidence>
<accession>A0ABP8X4U1</accession>
<feature type="compositionally biased region" description="Basic and acidic residues" evidence="1">
    <location>
        <begin position="146"/>
        <end position="164"/>
    </location>
</feature>
<keyword evidence="3" id="KW-1185">Reference proteome</keyword>
<proteinExistence type="predicted"/>
<dbReference type="Proteomes" id="UP001500843">
    <property type="component" value="Unassembled WGS sequence"/>
</dbReference>
<name>A0ABP8X4U1_9MICO</name>
<feature type="region of interest" description="Disordered" evidence="1">
    <location>
        <begin position="145"/>
        <end position="164"/>
    </location>
</feature>
<evidence type="ECO:0000313" key="3">
    <source>
        <dbReference type="Proteomes" id="UP001500843"/>
    </source>
</evidence>
<reference evidence="3" key="1">
    <citation type="journal article" date="2019" name="Int. J. Syst. Evol. Microbiol.">
        <title>The Global Catalogue of Microorganisms (GCM) 10K type strain sequencing project: providing services to taxonomists for standard genome sequencing and annotation.</title>
        <authorList>
            <consortium name="The Broad Institute Genomics Platform"/>
            <consortium name="The Broad Institute Genome Sequencing Center for Infectious Disease"/>
            <person name="Wu L."/>
            <person name="Ma J."/>
        </authorList>
    </citation>
    <scope>NUCLEOTIDE SEQUENCE [LARGE SCALE GENOMIC DNA]</scope>
    <source>
        <strain evidence="3">JCM 17975</strain>
    </source>
</reference>
<dbReference type="EMBL" id="BAABHM010000010">
    <property type="protein sequence ID" value="GAA4699818.1"/>
    <property type="molecule type" value="Genomic_DNA"/>
</dbReference>
<gene>
    <name evidence="2" type="ORF">GCM10023198_20630</name>
</gene>